<evidence type="ECO:0000256" key="2">
    <source>
        <dbReference type="SAM" id="MobiDB-lite"/>
    </source>
</evidence>
<dbReference type="InterPro" id="IPR005693">
    <property type="entry name" value="Mce"/>
</dbReference>
<feature type="domain" description="Mce/MlaD" evidence="4">
    <location>
        <begin position="36"/>
        <end position="110"/>
    </location>
</feature>
<accession>A0A1H5Y1D6</accession>
<keyword evidence="3" id="KW-1133">Transmembrane helix</keyword>
<dbReference type="InterPro" id="IPR052336">
    <property type="entry name" value="MlaD_Phospholipid_Transporter"/>
</dbReference>
<dbReference type="NCBIfam" id="TIGR00996">
    <property type="entry name" value="Mtu_fam_mce"/>
    <property type="match status" value="1"/>
</dbReference>
<evidence type="ECO:0000256" key="3">
    <source>
        <dbReference type="SAM" id="Phobius"/>
    </source>
</evidence>
<sequence>MADIARGQLVNRVAGAVLALVVALALVVYVLRPETGKLVTAYFSQAVGVYGGSDVRVLGVRVGRIESVRPAGREVKVTLRLDDDVEIPAGANAVVVAPSVVADRYVQLAPVYTGGPQIADGTVIPASRTATPVEVDQLYESITKLTDSLGPDGVNSTGALSEALKTGEANLRDNGEAIGDMIREFGQATRTLSGTSDEFFGTLSSLQKFTTMLKANDSQVSRAEQQLAEVNEFLAADRDELAAALSELATALREVERFIREHRPLLRRNVDRLAKITQVLVDQRASLAEVLDVAPLAAGNVLNAYDPVSRSLMGRGNLNEISMGPGVGGTSTARPVGSQLCGTADEDSALAELCDKYRLGPRDLVPLPDDEQSVLPPMPLPPVGDVYGPAAKEEGR</sequence>
<dbReference type="InterPro" id="IPR003399">
    <property type="entry name" value="Mce/MlaD"/>
</dbReference>
<feature type="coiled-coil region" evidence="1">
    <location>
        <begin position="234"/>
        <end position="261"/>
    </location>
</feature>
<keyword evidence="7" id="KW-1185">Reference proteome</keyword>
<evidence type="ECO:0000313" key="7">
    <source>
        <dbReference type="Proteomes" id="UP000236723"/>
    </source>
</evidence>
<keyword evidence="1" id="KW-0175">Coiled coil</keyword>
<dbReference type="InterPro" id="IPR024516">
    <property type="entry name" value="Mce_C"/>
</dbReference>
<dbReference type="EMBL" id="FNVO01000003">
    <property type="protein sequence ID" value="SEG17672.1"/>
    <property type="molecule type" value="Genomic_DNA"/>
</dbReference>
<dbReference type="RefSeq" id="WP_103937405.1">
    <property type="nucleotide sequence ID" value="NZ_FNVO01000003.1"/>
</dbReference>
<keyword evidence="3" id="KW-0812">Transmembrane</keyword>
<dbReference type="AlphaFoldDB" id="A0A1H5Y1D6"/>
<gene>
    <name evidence="6" type="ORF">SAMN04489712_103505</name>
</gene>
<reference evidence="7" key="1">
    <citation type="submission" date="2016-10" db="EMBL/GenBank/DDBJ databases">
        <authorList>
            <person name="Varghese N."/>
            <person name="Submissions S."/>
        </authorList>
    </citation>
    <scope>NUCLEOTIDE SEQUENCE [LARGE SCALE GENOMIC DNA]</scope>
    <source>
        <strain evidence="7">DSM 43163</strain>
    </source>
</reference>
<dbReference type="PANTHER" id="PTHR33371:SF4">
    <property type="entry name" value="INTERMEMBRANE PHOSPHOLIPID TRANSPORT SYSTEM BINDING PROTEIN MLAD"/>
    <property type="match status" value="1"/>
</dbReference>
<dbReference type="GO" id="GO:0005576">
    <property type="term" value="C:extracellular region"/>
    <property type="evidence" value="ECO:0007669"/>
    <property type="project" value="TreeGrafter"/>
</dbReference>
<dbReference type="Proteomes" id="UP000236723">
    <property type="component" value="Unassembled WGS sequence"/>
</dbReference>
<dbReference type="Pfam" id="PF11887">
    <property type="entry name" value="Mce4_CUP1"/>
    <property type="match status" value="1"/>
</dbReference>
<dbReference type="PANTHER" id="PTHR33371">
    <property type="entry name" value="INTERMEMBRANE PHOSPHOLIPID TRANSPORT SYSTEM BINDING PROTEIN MLAD-RELATED"/>
    <property type="match status" value="1"/>
</dbReference>
<evidence type="ECO:0000259" key="4">
    <source>
        <dbReference type="Pfam" id="PF02470"/>
    </source>
</evidence>
<evidence type="ECO:0000256" key="1">
    <source>
        <dbReference type="SAM" id="Coils"/>
    </source>
</evidence>
<name>A0A1H5Y1D6_9ACTN</name>
<protein>
    <submittedName>
        <fullName evidence="6">Virulence factor Mce family protein</fullName>
    </submittedName>
</protein>
<evidence type="ECO:0000259" key="5">
    <source>
        <dbReference type="Pfam" id="PF11887"/>
    </source>
</evidence>
<proteinExistence type="predicted"/>
<keyword evidence="3" id="KW-0472">Membrane</keyword>
<organism evidence="6 7">
    <name type="scientific">Thermomonospora echinospora</name>
    <dbReference type="NCBI Taxonomy" id="1992"/>
    <lineage>
        <taxon>Bacteria</taxon>
        <taxon>Bacillati</taxon>
        <taxon>Actinomycetota</taxon>
        <taxon>Actinomycetes</taxon>
        <taxon>Streptosporangiales</taxon>
        <taxon>Thermomonosporaceae</taxon>
        <taxon>Thermomonospora</taxon>
    </lineage>
</organism>
<feature type="region of interest" description="Disordered" evidence="2">
    <location>
        <begin position="365"/>
        <end position="396"/>
    </location>
</feature>
<evidence type="ECO:0000313" key="6">
    <source>
        <dbReference type="EMBL" id="SEG17672.1"/>
    </source>
</evidence>
<feature type="transmembrane region" description="Helical" evidence="3">
    <location>
        <begin position="12"/>
        <end position="31"/>
    </location>
</feature>
<feature type="domain" description="Mammalian cell entry C-terminal" evidence="5">
    <location>
        <begin position="117"/>
        <end position="293"/>
    </location>
</feature>
<dbReference type="OrthoDB" id="4516955at2"/>
<dbReference type="Pfam" id="PF02470">
    <property type="entry name" value="MlaD"/>
    <property type="match status" value="1"/>
</dbReference>